<evidence type="ECO:0000313" key="2">
    <source>
        <dbReference type="EMBL" id="MFC0221216.1"/>
    </source>
</evidence>
<name>A0ABV6DWV9_9ACTN</name>
<feature type="compositionally biased region" description="Low complexity" evidence="1">
    <location>
        <begin position="42"/>
        <end position="52"/>
    </location>
</feature>
<feature type="region of interest" description="Disordered" evidence="1">
    <location>
        <begin position="22"/>
        <end position="56"/>
    </location>
</feature>
<reference evidence="2 3" key="1">
    <citation type="submission" date="2024-09" db="EMBL/GenBank/DDBJ databases">
        <authorList>
            <person name="Sun Q."/>
            <person name="Mori K."/>
        </authorList>
    </citation>
    <scope>NUCLEOTIDE SEQUENCE [LARGE SCALE GENOMIC DNA]</scope>
    <source>
        <strain evidence="2 3">CCM 8654</strain>
    </source>
</reference>
<organism evidence="2 3">
    <name type="scientific">Nocardioides zeicaulis</name>
    <dbReference type="NCBI Taxonomy" id="1776857"/>
    <lineage>
        <taxon>Bacteria</taxon>
        <taxon>Bacillati</taxon>
        <taxon>Actinomycetota</taxon>
        <taxon>Actinomycetes</taxon>
        <taxon>Propionibacteriales</taxon>
        <taxon>Nocardioidaceae</taxon>
        <taxon>Nocardioides</taxon>
    </lineage>
</organism>
<evidence type="ECO:0000313" key="3">
    <source>
        <dbReference type="Proteomes" id="UP001589698"/>
    </source>
</evidence>
<gene>
    <name evidence="2" type="ORF">ACFFJG_01885</name>
</gene>
<proteinExistence type="predicted"/>
<dbReference type="Proteomes" id="UP001589698">
    <property type="component" value="Unassembled WGS sequence"/>
</dbReference>
<dbReference type="EMBL" id="JBHLXH010000001">
    <property type="protein sequence ID" value="MFC0221216.1"/>
    <property type="molecule type" value="Genomic_DNA"/>
</dbReference>
<feature type="compositionally biased region" description="Basic and acidic residues" evidence="1">
    <location>
        <begin position="31"/>
        <end position="41"/>
    </location>
</feature>
<comment type="caution">
    <text evidence="2">The sequence shown here is derived from an EMBL/GenBank/DDBJ whole genome shotgun (WGS) entry which is preliminary data.</text>
</comment>
<protein>
    <submittedName>
        <fullName evidence="2">Uncharacterized protein</fullName>
    </submittedName>
</protein>
<dbReference type="RefSeq" id="WP_378516915.1">
    <property type="nucleotide sequence ID" value="NZ_CBCSDI010000071.1"/>
</dbReference>
<accession>A0ABV6DWV9</accession>
<keyword evidence="3" id="KW-1185">Reference proteome</keyword>
<evidence type="ECO:0000256" key="1">
    <source>
        <dbReference type="SAM" id="MobiDB-lite"/>
    </source>
</evidence>
<sequence>MIRMPDGIHAPRVIAARRSSQLMLPILDEPPDPRTTGRTDSSDSSGKTTGTRDPGRVTELLATASREEQIIHEITTCLQELIEAQAAKRELSGLTAAEIREAVESRHAAADDLGAELTSELTDASAGLLAGPPAGVAAGVPVGLATVRGVSA</sequence>